<dbReference type="InterPro" id="IPR017441">
    <property type="entry name" value="Protein_kinase_ATP_BS"/>
</dbReference>
<dbReference type="InterPro" id="IPR001611">
    <property type="entry name" value="Leu-rich_rpt"/>
</dbReference>
<dbReference type="RefSeq" id="WP_269127268.1">
    <property type="nucleotide sequence ID" value="NZ_JAPUBN010000020.1"/>
</dbReference>
<evidence type="ECO:0000313" key="6">
    <source>
        <dbReference type="Proteomes" id="UP001149719"/>
    </source>
</evidence>
<dbReference type="Gene3D" id="3.80.10.10">
    <property type="entry name" value="Ribonuclease Inhibitor"/>
    <property type="match status" value="2"/>
</dbReference>
<feature type="domain" description="Protein kinase" evidence="4">
    <location>
        <begin position="203"/>
        <end position="415"/>
    </location>
</feature>
<dbReference type="GO" id="GO:0016301">
    <property type="term" value="F:kinase activity"/>
    <property type="evidence" value="ECO:0007669"/>
    <property type="project" value="UniProtKB-KW"/>
</dbReference>
<dbReference type="Proteomes" id="UP001149719">
    <property type="component" value="Unassembled WGS sequence"/>
</dbReference>
<gene>
    <name evidence="5" type="ORF">O1D97_16530</name>
</gene>
<dbReference type="InterPro" id="IPR003591">
    <property type="entry name" value="Leu-rich_rpt_typical-subtyp"/>
</dbReference>
<accession>A0ABT4JXQ6</accession>
<dbReference type="Pfam" id="PF07714">
    <property type="entry name" value="PK_Tyr_Ser-Thr"/>
    <property type="match status" value="1"/>
</dbReference>
<dbReference type="PROSITE" id="PS00107">
    <property type="entry name" value="PROTEIN_KINASE_ATP"/>
    <property type="match status" value="1"/>
</dbReference>
<keyword evidence="1" id="KW-0433">Leucine-rich repeat</keyword>
<dbReference type="Gene3D" id="1.10.510.10">
    <property type="entry name" value="Transferase(Phosphotransferase) domain 1"/>
    <property type="match status" value="1"/>
</dbReference>
<evidence type="ECO:0000256" key="1">
    <source>
        <dbReference type="ARBA" id="ARBA00022614"/>
    </source>
</evidence>
<evidence type="ECO:0000256" key="3">
    <source>
        <dbReference type="PROSITE-ProRule" id="PRU10141"/>
    </source>
</evidence>
<evidence type="ECO:0000259" key="4">
    <source>
        <dbReference type="PROSITE" id="PS50011"/>
    </source>
</evidence>
<dbReference type="Gene3D" id="3.30.200.20">
    <property type="entry name" value="Phosphorylase Kinase, domain 1"/>
    <property type="match status" value="1"/>
</dbReference>
<dbReference type="PANTHER" id="PTHR48051">
    <property type="match status" value="1"/>
</dbReference>
<dbReference type="InterPro" id="IPR025875">
    <property type="entry name" value="Leu-rich_rpt_4"/>
</dbReference>
<dbReference type="Pfam" id="PF13855">
    <property type="entry name" value="LRR_8"/>
    <property type="match status" value="1"/>
</dbReference>
<keyword evidence="3" id="KW-0547">Nucleotide-binding</keyword>
<dbReference type="PROSITE" id="PS50011">
    <property type="entry name" value="PROTEIN_KINASE_DOM"/>
    <property type="match status" value="1"/>
</dbReference>
<proteinExistence type="predicted"/>
<organism evidence="5 6">
    <name type="scientific">Marinomonas phaeophyticola</name>
    <dbReference type="NCBI Taxonomy" id="3004091"/>
    <lineage>
        <taxon>Bacteria</taxon>
        <taxon>Pseudomonadati</taxon>
        <taxon>Pseudomonadota</taxon>
        <taxon>Gammaproteobacteria</taxon>
        <taxon>Oceanospirillales</taxon>
        <taxon>Oceanospirillaceae</taxon>
        <taxon>Marinomonas</taxon>
    </lineage>
</organism>
<dbReference type="InterPro" id="IPR000719">
    <property type="entry name" value="Prot_kinase_dom"/>
</dbReference>
<dbReference type="InterPro" id="IPR011009">
    <property type="entry name" value="Kinase-like_dom_sf"/>
</dbReference>
<dbReference type="InterPro" id="IPR001245">
    <property type="entry name" value="Ser-Thr/Tyr_kinase_cat_dom"/>
</dbReference>
<keyword evidence="2" id="KW-0677">Repeat</keyword>
<feature type="binding site" evidence="3">
    <location>
        <position position="236"/>
    </location>
    <ligand>
        <name>ATP</name>
        <dbReference type="ChEBI" id="CHEBI:30616"/>
    </ligand>
</feature>
<dbReference type="InterPro" id="IPR032675">
    <property type="entry name" value="LRR_dom_sf"/>
</dbReference>
<protein>
    <submittedName>
        <fullName evidence="5">Leucine-rich repeat-containing protein kinase family protein</fullName>
    </submittedName>
</protein>
<keyword evidence="5" id="KW-0418">Kinase</keyword>
<keyword evidence="5" id="KW-0808">Transferase</keyword>
<dbReference type="SMART" id="SM00220">
    <property type="entry name" value="S_TKc"/>
    <property type="match status" value="1"/>
</dbReference>
<dbReference type="EMBL" id="JAPUBN010000020">
    <property type="protein sequence ID" value="MCZ2723174.1"/>
    <property type="molecule type" value="Genomic_DNA"/>
</dbReference>
<dbReference type="SMART" id="SM00364">
    <property type="entry name" value="LRR_BAC"/>
    <property type="match status" value="5"/>
</dbReference>
<dbReference type="SUPFAM" id="SSF52058">
    <property type="entry name" value="L domain-like"/>
    <property type="match status" value="1"/>
</dbReference>
<keyword evidence="6" id="KW-1185">Reference proteome</keyword>
<dbReference type="SUPFAM" id="SSF56112">
    <property type="entry name" value="Protein kinase-like (PK-like)"/>
    <property type="match status" value="1"/>
</dbReference>
<keyword evidence="3" id="KW-0067">ATP-binding</keyword>
<dbReference type="Pfam" id="PF12799">
    <property type="entry name" value="LRR_4"/>
    <property type="match status" value="1"/>
</dbReference>
<dbReference type="PROSITE" id="PS51450">
    <property type="entry name" value="LRR"/>
    <property type="match status" value="3"/>
</dbReference>
<name>A0ABT4JXQ6_9GAMM</name>
<dbReference type="PANTHER" id="PTHR48051:SF1">
    <property type="entry name" value="RAS SUPPRESSOR PROTEIN 1"/>
    <property type="match status" value="1"/>
</dbReference>
<sequence>MQTLAQLKKGELTGTTHLQLAESLTQFPREIFTLADTLEVLDLSNNQLTELPADLSRLSKLRILFCSNNQFTRLPDGLGVCESLEMVGFKHNQINEVPDTSLPENLRWLILTDNCIKTLPESLGDLERLQKLALSGNQLTHLPNAIARCKNLELLRIASNQLAEFPYLLFSLPRLAWLAFANNPFCDARDEHTEFKTLKSSQFEWQEVLGQGASGVISRAINLVPSESLASEVAIKVFKGEVTSDGSPEDELDACLSAGEHPNLVTPLAKIFDNSMSALVMSLIPSNYSNLGQPPSLETCTRDTFTQGQSFSIEQIQNILNQVDSVMAHLKSKRISHGDLYAHNMLLHPDGHLLFGDFGAASKYDCLPIYQQHGIQRIEQRAMTHFIEDMLGLCIEDDKQTDTYYDLKRRMFNIR</sequence>
<dbReference type="SMART" id="SM00369">
    <property type="entry name" value="LRR_TYP"/>
    <property type="match status" value="5"/>
</dbReference>
<dbReference type="PRINTS" id="PR00019">
    <property type="entry name" value="LEURICHRPT"/>
</dbReference>
<dbReference type="InterPro" id="IPR050216">
    <property type="entry name" value="LRR_domain-containing"/>
</dbReference>
<evidence type="ECO:0000313" key="5">
    <source>
        <dbReference type="EMBL" id="MCZ2723174.1"/>
    </source>
</evidence>
<reference evidence="5" key="1">
    <citation type="submission" date="2022-12" db="EMBL/GenBank/DDBJ databases">
        <title>Marinomonas 15G1-11 sp. nov, isolated from marine algae.</title>
        <authorList>
            <person name="Butt M."/>
            <person name="Choi D.G."/>
            <person name="Kim J.M."/>
            <person name="Lee J.K."/>
            <person name="Baek J.H."/>
            <person name="Jeon C.O."/>
        </authorList>
    </citation>
    <scope>NUCLEOTIDE SEQUENCE</scope>
    <source>
        <strain evidence="5">15G1-11</strain>
    </source>
</reference>
<evidence type="ECO:0000256" key="2">
    <source>
        <dbReference type="ARBA" id="ARBA00022737"/>
    </source>
</evidence>
<comment type="caution">
    <text evidence="5">The sequence shown here is derived from an EMBL/GenBank/DDBJ whole genome shotgun (WGS) entry which is preliminary data.</text>
</comment>